<dbReference type="GO" id="GO:0006282">
    <property type="term" value="P:regulation of DNA repair"/>
    <property type="evidence" value="ECO:0007669"/>
    <property type="project" value="InterPro"/>
</dbReference>
<dbReference type="Proteomes" id="UP000281553">
    <property type="component" value="Unassembled WGS sequence"/>
</dbReference>
<dbReference type="GO" id="GO:0009225">
    <property type="term" value="P:nucleotide-sugar metabolic process"/>
    <property type="evidence" value="ECO:0007669"/>
    <property type="project" value="TreeGrafter"/>
</dbReference>
<feature type="domain" description="PARG catalytic Macro" evidence="2">
    <location>
        <begin position="17"/>
        <end position="199"/>
    </location>
</feature>
<name>A0A3P7LG42_DIBLA</name>
<feature type="active site" evidence="1">
    <location>
        <position position="43"/>
    </location>
</feature>
<dbReference type="GO" id="GO:0005737">
    <property type="term" value="C:cytoplasm"/>
    <property type="evidence" value="ECO:0007669"/>
    <property type="project" value="TreeGrafter"/>
</dbReference>
<accession>A0A3P7LG42</accession>
<dbReference type="PANTHER" id="PTHR12837">
    <property type="entry name" value="POLY ADP-RIBOSE GLYCOHYDROLASE"/>
    <property type="match status" value="1"/>
</dbReference>
<dbReference type="InterPro" id="IPR046372">
    <property type="entry name" value="PARG_cat_C"/>
</dbReference>
<gene>
    <name evidence="3" type="ORF">DILT_LOCUS6668</name>
</gene>
<evidence type="ECO:0000313" key="3">
    <source>
        <dbReference type="EMBL" id="VDN10837.1"/>
    </source>
</evidence>
<organism evidence="3 4">
    <name type="scientific">Dibothriocephalus latus</name>
    <name type="common">Fish tapeworm</name>
    <name type="synonym">Diphyllobothrium latum</name>
    <dbReference type="NCBI Taxonomy" id="60516"/>
    <lineage>
        <taxon>Eukaryota</taxon>
        <taxon>Metazoa</taxon>
        <taxon>Spiralia</taxon>
        <taxon>Lophotrochozoa</taxon>
        <taxon>Platyhelminthes</taxon>
        <taxon>Cestoda</taxon>
        <taxon>Eucestoda</taxon>
        <taxon>Diphyllobothriidea</taxon>
        <taxon>Diphyllobothriidae</taxon>
        <taxon>Dibothriocephalus</taxon>
    </lineage>
</organism>
<reference evidence="3 4" key="1">
    <citation type="submission" date="2018-11" db="EMBL/GenBank/DDBJ databases">
        <authorList>
            <consortium name="Pathogen Informatics"/>
        </authorList>
    </citation>
    <scope>NUCLEOTIDE SEQUENCE [LARGE SCALE GENOMIC DNA]</scope>
</reference>
<sequence length="222" mass="25035">MPDRDLFFCQTLSVIRGRSCFQVDFADPYIGGEFLRFGNVQEELMCCMQPEILAGRLFMERLLPQEAALVIGAERFCSCTGYARNLAWSEDFREADQGSVRDVRSRWKKCIVAIDATHFKNASAQFQDTYLYRELNKAFIGFTDMAAPYESLPCTVVSGNWGCGIFKGNKALKALIQLMACAQAGKALAYSTFQDESLEKELKRTYDNLVASECTVGKCFIY</sequence>
<dbReference type="GO" id="GO:1990966">
    <property type="term" value="P:ATP generation from poly-ADP-D-ribose"/>
    <property type="evidence" value="ECO:0007669"/>
    <property type="project" value="TreeGrafter"/>
</dbReference>
<dbReference type="InterPro" id="IPR007724">
    <property type="entry name" value="Poly_GlycHdrlase"/>
</dbReference>
<evidence type="ECO:0000256" key="1">
    <source>
        <dbReference type="PIRSR" id="PIRSR607724-1"/>
    </source>
</evidence>
<dbReference type="GO" id="GO:0004649">
    <property type="term" value="F:poly(ADP-ribose) glycohydrolase activity"/>
    <property type="evidence" value="ECO:0007669"/>
    <property type="project" value="InterPro"/>
</dbReference>
<dbReference type="OrthoDB" id="1937899at2759"/>
<feature type="active site" evidence="1">
    <location>
        <position position="24"/>
    </location>
</feature>
<proteinExistence type="predicted"/>
<dbReference type="PANTHER" id="PTHR12837:SF15">
    <property type="entry name" value="POLY(ADP-RIBOSE) GLYCOHYDROLASE"/>
    <property type="match status" value="1"/>
</dbReference>
<dbReference type="GO" id="GO:0005975">
    <property type="term" value="P:carbohydrate metabolic process"/>
    <property type="evidence" value="ECO:0007669"/>
    <property type="project" value="InterPro"/>
</dbReference>
<dbReference type="Pfam" id="PF05028">
    <property type="entry name" value="PARG_cat_C"/>
    <property type="match status" value="1"/>
</dbReference>
<dbReference type="EMBL" id="UYRU01050085">
    <property type="protein sequence ID" value="VDN10837.1"/>
    <property type="molecule type" value="Genomic_DNA"/>
</dbReference>
<protein>
    <recommendedName>
        <fullName evidence="2">PARG catalytic Macro domain-containing protein</fullName>
    </recommendedName>
</protein>
<evidence type="ECO:0000313" key="4">
    <source>
        <dbReference type="Proteomes" id="UP000281553"/>
    </source>
</evidence>
<keyword evidence="4" id="KW-1185">Reference proteome</keyword>
<dbReference type="GO" id="GO:0005634">
    <property type="term" value="C:nucleus"/>
    <property type="evidence" value="ECO:0007669"/>
    <property type="project" value="TreeGrafter"/>
</dbReference>
<evidence type="ECO:0000259" key="2">
    <source>
        <dbReference type="Pfam" id="PF05028"/>
    </source>
</evidence>
<dbReference type="AlphaFoldDB" id="A0A3P7LG42"/>
<feature type="active site" evidence="1">
    <location>
        <position position="42"/>
    </location>
</feature>